<dbReference type="OrthoDB" id="191686at2759"/>
<reference evidence="3 4" key="1">
    <citation type="submission" date="2025-04" db="UniProtKB">
        <authorList>
            <consortium name="RefSeq"/>
        </authorList>
    </citation>
    <scope>IDENTIFICATION</scope>
    <source>
        <strain evidence="3 4">15112-1751.03</strain>
        <tissue evidence="3 4">Whole Adult</tissue>
    </source>
</reference>
<keyword evidence="2" id="KW-1185">Reference proteome</keyword>
<dbReference type="GeneID" id="117571190"/>
<dbReference type="Pfam" id="PF13499">
    <property type="entry name" value="EF-hand_7"/>
    <property type="match status" value="1"/>
</dbReference>
<dbReference type="SUPFAM" id="SSF47473">
    <property type="entry name" value="EF-hand"/>
    <property type="match status" value="1"/>
</dbReference>
<sequence length="222" mass="26198">MKDLDLTLDYMENARFNYIFGPIITRLESPFTNTELLCLSMIYHKFALENGPRSKFITRVQLGNILELFFHVSDRDINVSIVQRISQDPECVDPKFSSDRHCSLPSFIRLFAIYFSKDLEKRMHFVFSIYDTTDRGYLDREQVVRFVSKFFDGDDEDELHELRGDMVEMIFSKFDLDKDLFISIEEYSDCVRKQPMMMEFLGKVFPSNSQLEAVRHCVNILS</sequence>
<dbReference type="InterPro" id="IPR011992">
    <property type="entry name" value="EF-hand-dom_pair"/>
</dbReference>
<dbReference type="GO" id="GO:0005509">
    <property type="term" value="F:calcium ion binding"/>
    <property type="evidence" value="ECO:0007669"/>
    <property type="project" value="InterPro"/>
</dbReference>
<dbReference type="RefSeq" id="XP_034109119.1">
    <property type="nucleotide sequence ID" value="XM_034253228.2"/>
</dbReference>
<dbReference type="InterPro" id="IPR002048">
    <property type="entry name" value="EF_hand_dom"/>
</dbReference>
<evidence type="ECO:0000313" key="3">
    <source>
        <dbReference type="RefSeq" id="XP_034109119.1"/>
    </source>
</evidence>
<evidence type="ECO:0000313" key="4">
    <source>
        <dbReference type="RefSeq" id="XP_034109120.1"/>
    </source>
</evidence>
<protein>
    <submittedName>
        <fullName evidence="3 4">Calaxin-like</fullName>
    </submittedName>
</protein>
<name>A0A6P8X8C8_DROAB</name>
<gene>
    <name evidence="3 4" type="primary">LOC117571190</name>
</gene>
<accession>A0A6P8X8C8</accession>
<feature type="domain" description="EF-hand" evidence="1">
    <location>
        <begin position="162"/>
        <end position="197"/>
    </location>
</feature>
<dbReference type="SMART" id="SM00054">
    <property type="entry name" value="EFh"/>
    <property type="match status" value="2"/>
</dbReference>
<dbReference type="RefSeq" id="XP_034109120.1">
    <property type="nucleotide sequence ID" value="XM_034253229.2"/>
</dbReference>
<dbReference type="Proteomes" id="UP000515160">
    <property type="component" value="Chromosome 3"/>
</dbReference>
<evidence type="ECO:0000259" key="1">
    <source>
        <dbReference type="PROSITE" id="PS50222"/>
    </source>
</evidence>
<dbReference type="AlphaFoldDB" id="A0A6P8X8C8"/>
<dbReference type="Gene3D" id="1.10.238.10">
    <property type="entry name" value="EF-hand"/>
    <property type="match status" value="1"/>
</dbReference>
<organism evidence="2 3">
    <name type="scientific">Drosophila albomicans</name>
    <name type="common">Fruit fly</name>
    <dbReference type="NCBI Taxonomy" id="7291"/>
    <lineage>
        <taxon>Eukaryota</taxon>
        <taxon>Metazoa</taxon>
        <taxon>Ecdysozoa</taxon>
        <taxon>Arthropoda</taxon>
        <taxon>Hexapoda</taxon>
        <taxon>Insecta</taxon>
        <taxon>Pterygota</taxon>
        <taxon>Neoptera</taxon>
        <taxon>Endopterygota</taxon>
        <taxon>Diptera</taxon>
        <taxon>Brachycera</taxon>
        <taxon>Muscomorpha</taxon>
        <taxon>Ephydroidea</taxon>
        <taxon>Drosophilidae</taxon>
        <taxon>Drosophila</taxon>
    </lineage>
</organism>
<proteinExistence type="predicted"/>
<dbReference type="PROSITE" id="PS50222">
    <property type="entry name" value="EF_HAND_2"/>
    <property type="match status" value="1"/>
</dbReference>
<evidence type="ECO:0000313" key="2">
    <source>
        <dbReference type="Proteomes" id="UP000515160"/>
    </source>
</evidence>